<reference evidence="1" key="1">
    <citation type="submission" date="2014-11" db="EMBL/GenBank/DDBJ databases">
        <authorList>
            <person name="Amaro Gonzalez C."/>
        </authorList>
    </citation>
    <scope>NUCLEOTIDE SEQUENCE</scope>
</reference>
<sequence>MILNTVNCMEAILFLNGPRCKVKMSDPWLFLTSVSSTITEGWRGPHDNTQKNKHCSGLL</sequence>
<reference evidence="1" key="2">
    <citation type="journal article" date="2015" name="Fish Shellfish Immunol.">
        <title>Early steps in the European eel (Anguilla anguilla)-Vibrio vulnificus interaction in the gills: Role of the RtxA13 toxin.</title>
        <authorList>
            <person name="Callol A."/>
            <person name="Pajuelo D."/>
            <person name="Ebbesson L."/>
            <person name="Teles M."/>
            <person name="MacKenzie S."/>
            <person name="Amaro C."/>
        </authorList>
    </citation>
    <scope>NUCLEOTIDE SEQUENCE</scope>
</reference>
<protein>
    <submittedName>
        <fullName evidence="1">Uncharacterized protein</fullName>
    </submittedName>
</protein>
<accession>A0A0E9X109</accession>
<dbReference type="AlphaFoldDB" id="A0A0E9X109"/>
<name>A0A0E9X109_ANGAN</name>
<dbReference type="EMBL" id="GBXM01012992">
    <property type="protein sequence ID" value="JAH95585.1"/>
    <property type="molecule type" value="Transcribed_RNA"/>
</dbReference>
<proteinExistence type="predicted"/>
<evidence type="ECO:0000313" key="1">
    <source>
        <dbReference type="EMBL" id="JAH95585.1"/>
    </source>
</evidence>
<organism evidence="1">
    <name type="scientific">Anguilla anguilla</name>
    <name type="common">European freshwater eel</name>
    <name type="synonym">Muraena anguilla</name>
    <dbReference type="NCBI Taxonomy" id="7936"/>
    <lineage>
        <taxon>Eukaryota</taxon>
        <taxon>Metazoa</taxon>
        <taxon>Chordata</taxon>
        <taxon>Craniata</taxon>
        <taxon>Vertebrata</taxon>
        <taxon>Euteleostomi</taxon>
        <taxon>Actinopterygii</taxon>
        <taxon>Neopterygii</taxon>
        <taxon>Teleostei</taxon>
        <taxon>Anguilliformes</taxon>
        <taxon>Anguillidae</taxon>
        <taxon>Anguilla</taxon>
    </lineage>
</organism>